<feature type="compositionally biased region" description="Polar residues" evidence="8">
    <location>
        <begin position="436"/>
        <end position="449"/>
    </location>
</feature>
<feature type="DNA-binding region" description="Homeobox" evidence="6">
    <location>
        <begin position="66"/>
        <end position="125"/>
    </location>
</feature>
<feature type="compositionally biased region" description="Basic residues" evidence="8">
    <location>
        <begin position="42"/>
        <end position="51"/>
    </location>
</feature>
<dbReference type="OrthoDB" id="6159439at2759"/>
<dbReference type="Proteomes" id="UP001150538">
    <property type="component" value="Unassembled WGS sequence"/>
</dbReference>
<keyword evidence="4 6" id="KW-0371">Homeobox</keyword>
<evidence type="ECO:0000256" key="1">
    <source>
        <dbReference type="ARBA" id="ARBA00004123"/>
    </source>
</evidence>
<feature type="region of interest" description="Disordered" evidence="8">
    <location>
        <begin position="332"/>
        <end position="356"/>
    </location>
</feature>
<comment type="subcellular location">
    <subcellularLocation>
        <location evidence="1 6 7">Nucleus</location>
    </subcellularLocation>
</comment>
<evidence type="ECO:0000256" key="7">
    <source>
        <dbReference type="RuleBase" id="RU000682"/>
    </source>
</evidence>
<dbReference type="InterPro" id="IPR017970">
    <property type="entry name" value="Homeobox_CS"/>
</dbReference>
<keyword evidence="11" id="KW-1185">Reference proteome</keyword>
<dbReference type="GO" id="GO:0005634">
    <property type="term" value="C:nucleus"/>
    <property type="evidence" value="ECO:0007669"/>
    <property type="project" value="UniProtKB-SubCell"/>
</dbReference>
<dbReference type="PANTHER" id="PTHR45793">
    <property type="entry name" value="HOMEOBOX PROTEIN"/>
    <property type="match status" value="1"/>
</dbReference>
<dbReference type="GO" id="GO:0000978">
    <property type="term" value="F:RNA polymerase II cis-regulatory region sequence-specific DNA binding"/>
    <property type="evidence" value="ECO:0007669"/>
    <property type="project" value="TreeGrafter"/>
</dbReference>
<dbReference type="Pfam" id="PF00046">
    <property type="entry name" value="Homeodomain"/>
    <property type="match status" value="1"/>
</dbReference>
<evidence type="ECO:0000256" key="8">
    <source>
        <dbReference type="SAM" id="MobiDB-lite"/>
    </source>
</evidence>
<evidence type="ECO:0000256" key="3">
    <source>
        <dbReference type="ARBA" id="ARBA00023125"/>
    </source>
</evidence>
<feature type="compositionally biased region" description="Polar residues" evidence="8">
    <location>
        <begin position="191"/>
        <end position="202"/>
    </location>
</feature>
<gene>
    <name evidence="10" type="ORF">H4219_002311</name>
</gene>
<feature type="compositionally biased region" description="Basic and acidic residues" evidence="8">
    <location>
        <begin position="168"/>
        <end position="179"/>
    </location>
</feature>
<dbReference type="GO" id="GO:0000981">
    <property type="term" value="F:DNA-binding transcription factor activity, RNA polymerase II-specific"/>
    <property type="evidence" value="ECO:0007669"/>
    <property type="project" value="InterPro"/>
</dbReference>
<evidence type="ECO:0000256" key="2">
    <source>
        <dbReference type="ARBA" id="ARBA00022473"/>
    </source>
</evidence>
<reference evidence="10" key="1">
    <citation type="submission" date="2022-07" db="EMBL/GenBank/DDBJ databases">
        <title>Phylogenomic reconstructions and comparative analyses of Kickxellomycotina fungi.</title>
        <authorList>
            <person name="Reynolds N.K."/>
            <person name="Stajich J.E."/>
            <person name="Barry K."/>
            <person name="Grigoriev I.V."/>
            <person name="Crous P."/>
            <person name="Smith M.E."/>
        </authorList>
    </citation>
    <scope>NUCLEOTIDE SEQUENCE</scope>
    <source>
        <strain evidence="10">NBRC 100468</strain>
    </source>
</reference>
<dbReference type="InterPro" id="IPR001356">
    <property type="entry name" value="HD"/>
</dbReference>
<feature type="region of interest" description="Disordered" evidence="8">
    <location>
        <begin position="34"/>
        <end position="59"/>
    </location>
</feature>
<accession>A0A9W8A5Z9</accession>
<dbReference type="SMART" id="SM00389">
    <property type="entry name" value="HOX"/>
    <property type="match status" value="1"/>
</dbReference>
<protein>
    <recommendedName>
        <fullName evidence="9">Homeobox domain-containing protein</fullName>
    </recommendedName>
</protein>
<organism evidence="10 11">
    <name type="scientific">Mycoemilia scoparia</name>
    <dbReference type="NCBI Taxonomy" id="417184"/>
    <lineage>
        <taxon>Eukaryota</taxon>
        <taxon>Fungi</taxon>
        <taxon>Fungi incertae sedis</taxon>
        <taxon>Zoopagomycota</taxon>
        <taxon>Kickxellomycotina</taxon>
        <taxon>Kickxellomycetes</taxon>
        <taxon>Kickxellales</taxon>
        <taxon>Kickxellaceae</taxon>
        <taxon>Mycoemilia</taxon>
    </lineage>
</organism>
<sequence length="565" mass="61104">MDKPPTLSASQVPSNAPLMAANIPLLTHPYFPTIQQQQQHHPQQHHHHHHPVPQGDFRQSFFNPYQVKHRRRTTKEQYEVLEGTFRTNPKPSSEMRRNLASRLSMTAREVQIWFQNRRAKAKNHAAKKLAAEAGVVTTAGGNERPTNSTPTASATETAAYPLSSPTKESVKQGSKEARVRSKSTSSKSRTLTIDTPSTLQLKQQQQQQQQQQNHSKKNSQTYSYGSGTRVYNSAWDGSNIAPLEDEDIASHTNLVSSPERAANRFAMMDPTNLPLPPGMGLAAIAAGGAFSPFDQVGNINSSSTNQQQQQQQSPFSLFNMASAPCIFGDGGNSDMNSIGGGQIPSPPYSAFPSSGNSNNSINVSQLPSYLSGPQTATGVVFPHTQSFGSPGAMDPPALDYSSQSNGSASSKAVGGDKGTEDEDEDDNLPELAGDTDSPTECAQASFGQVSSSSPASISSKPYSGIQVSLQEAFINSAQGIPHQLQQQPQPIPTNNLHGAFHYMFPPQMTNQSGQHFFNQHLTSMPSEAISHSSMNAAVSVPQSSYPNIQVNLPMYIQQQQQPQQP</sequence>
<feature type="compositionally biased region" description="Low complexity" evidence="8">
    <location>
        <begin position="203"/>
        <end position="212"/>
    </location>
</feature>
<feature type="compositionally biased region" description="Low complexity" evidence="8">
    <location>
        <begin position="450"/>
        <end position="459"/>
    </location>
</feature>
<evidence type="ECO:0000256" key="6">
    <source>
        <dbReference type="PROSITE-ProRule" id="PRU00108"/>
    </source>
</evidence>
<keyword evidence="2" id="KW-0217">Developmental protein</keyword>
<dbReference type="EMBL" id="JANBPU010000035">
    <property type="protein sequence ID" value="KAJ1918955.1"/>
    <property type="molecule type" value="Genomic_DNA"/>
</dbReference>
<feature type="domain" description="Homeobox" evidence="9">
    <location>
        <begin position="64"/>
        <end position="124"/>
    </location>
</feature>
<dbReference type="PROSITE" id="PS50071">
    <property type="entry name" value="HOMEOBOX_2"/>
    <property type="match status" value="1"/>
</dbReference>
<proteinExistence type="predicted"/>
<feature type="compositionally biased region" description="Acidic residues" evidence="8">
    <location>
        <begin position="419"/>
        <end position="428"/>
    </location>
</feature>
<comment type="caution">
    <text evidence="10">The sequence shown here is derived from an EMBL/GenBank/DDBJ whole genome shotgun (WGS) entry which is preliminary data.</text>
</comment>
<evidence type="ECO:0000256" key="4">
    <source>
        <dbReference type="ARBA" id="ARBA00023155"/>
    </source>
</evidence>
<feature type="compositionally biased region" description="Low complexity" evidence="8">
    <location>
        <begin position="136"/>
        <end position="159"/>
    </location>
</feature>
<name>A0A9W8A5Z9_9FUNG</name>
<feature type="compositionally biased region" description="Low complexity" evidence="8">
    <location>
        <begin position="401"/>
        <end position="410"/>
    </location>
</feature>
<feature type="region of interest" description="Disordered" evidence="8">
    <location>
        <begin position="381"/>
        <end position="459"/>
    </location>
</feature>
<dbReference type="CDD" id="cd00086">
    <property type="entry name" value="homeodomain"/>
    <property type="match status" value="1"/>
</dbReference>
<keyword evidence="5 6" id="KW-0539">Nucleus</keyword>
<evidence type="ECO:0000313" key="11">
    <source>
        <dbReference type="Proteomes" id="UP001150538"/>
    </source>
</evidence>
<feature type="region of interest" description="Disordered" evidence="8">
    <location>
        <begin position="136"/>
        <end position="225"/>
    </location>
</feature>
<dbReference type="InterPro" id="IPR009057">
    <property type="entry name" value="Homeodomain-like_sf"/>
</dbReference>
<dbReference type="PROSITE" id="PS00027">
    <property type="entry name" value="HOMEOBOX_1"/>
    <property type="match status" value="1"/>
</dbReference>
<dbReference type="Gene3D" id="1.10.10.60">
    <property type="entry name" value="Homeodomain-like"/>
    <property type="match status" value="1"/>
</dbReference>
<evidence type="ECO:0000256" key="5">
    <source>
        <dbReference type="ARBA" id="ARBA00023242"/>
    </source>
</evidence>
<dbReference type="PANTHER" id="PTHR45793:SF5">
    <property type="entry name" value="HOMEOTIC PROTEIN OCELLILESS"/>
    <property type="match status" value="1"/>
</dbReference>
<keyword evidence="3 6" id="KW-0238">DNA-binding</keyword>
<dbReference type="AlphaFoldDB" id="A0A9W8A5Z9"/>
<dbReference type="SUPFAM" id="SSF46689">
    <property type="entry name" value="Homeodomain-like"/>
    <property type="match status" value="1"/>
</dbReference>
<evidence type="ECO:0000313" key="10">
    <source>
        <dbReference type="EMBL" id="KAJ1918955.1"/>
    </source>
</evidence>
<evidence type="ECO:0000259" key="9">
    <source>
        <dbReference type="PROSITE" id="PS50071"/>
    </source>
</evidence>